<dbReference type="EMBL" id="BK015347">
    <property type="protein sequence ID" value="DAE02594.1"/>
    <property type="molecule type" value="Genomic_DNA"/>
</dbReference>
<organism evidence="1">
    <name type="scientific">Siphoviridae sp. ctmYS12</name>
    <dbReference type="NCBI Taxonomy" id="2825652"/>
    <lineage>
        <taxon>Viruses</taxon>
        <taxon>Duplodnaviria</taxon>
        <taxon>Heunggongvirae</taxon>
        <taxon>Uroviricota</taxon>
        <taxon>Caudoviricetes</taxon>
    </lineage>
</organism>
<proteinExistence type="predicted"/>
<dbReference type="InterPro" id="IPR045933">
    <property type="entry name" value="DUF6353"/>
</dbReference>
<reference evidence="1" key="1">
    <citation type="journal article" date="2021" name="Proc. Natl. Acad. Sci. U.S.A.">
        <title>A Catalog of Tens of Thousands of Viruses from Human Metagenomes Reveals Hidden Associations with Chronic Diseases.</title>
        <authorList>
            <person name="Tisza M.J."/>
            <person name="Buck C.B."/>
        </authorList>
    </citation>
    <scope>NUCLEOTIDE SEQUENCE</scope>
    <source>
        <strain evidence="1">CtmYS12</strain>
    </source>
</reference>
<sequence length="264" mass="29083">MSKESFARFVKSTKRGLVKHSPEILTGLGIAGMISSVVLAAKATPKALQLIEEAKDKADTDKLTVPETIKAAWKPYIPVVLTCSASVACIIGANTVNARRNAALATAYELSRNALTEYKERVVEEIGKEKEQKIQEKVAQKKINETPNASNVIIAGANKVWFLEPVSGRYFQANVEDVRRVINDLNYRLTGGMEEYVSLSEFYDEIVAIGGDLPHTCTSDDLGWNLNRDGQIEIDMPAGKMSNGEPCLVLDYHVAPRYDYSKLS</sequence>
<protein>
    <submittedName>
        <fullName evidence="1">Uncharacterized protein</fullName>
    </submittedName>
</protein>
<evidence type="ECO:0000313" key="1">
    <source>
        <dbReference type="EMBL" id="DAE02594.1"/>
    </source>
</evidence>
<accession>A0A8S5P6H4</accession>
<dbReference type="Pfam" id="PF19880">
    <property type="entry name" value="DUF6353"/>
    <property type="match status" value="1"/>
</dbReference>
<name>A0A8S5P6H4_9CAUD</name>